<evidence type="ECO:0000313" key="2">
    <source>
        <dbReference type="EMBL" id="MFC3088193.1"/>
    </source>
</evidence>
<dbReference type="SUPFAM" id="SSF47413">
    <property type="entry name" value="lambda repressor-like DNA-binding domains"/>
    <property type="match status" value="1"/>
</dbReference>
<keyword evidence="3" id="KW-1185">Reference proteome</keyword>
<name>A0ABV7E0H3_9RHOB</name>
<dbReference type="Pfam" id="PF01381">
    <property type="entry name" value="HTH_3"/>
    <property type="match status" value="1"/>
</dbReference>
<dbReference type="InterPro" id="IPR010982">
    <property type="entry name" value="Lambda_DNA-bd_dom_sf"/>
</dbReference>
<dbReference type="PROSITE" id="PS50943">
    <property type="entry name" value="HTH_CROC1"/>
    <property type="match status" value="1"/>
</dbReference>
<proteinExistence type="predicted"/>
<protein>
    <submittedName>
        <fullName evidence="2">Helix-turn-helix domain-containing protein</fullName>
    </submittedName>
</protein>
<dbReference type="RefSeq" id="WP_386259706.1">
    <property type="nucleotide sequence ID" value="NZ_JBHRSM010000050.1"/>
</dbReference>
<accession>A0ABV7E0H3</accession>
<dbReference type="EMBL" id="JBHRSM010000050">
    <property type="protein sequence ID" value="MFC3088193.1"/>
    <property type="molecule type" value="Genomic_DNA"/>
</dbReference>
<comment type="caution">
    <text evidence="2">The sequence shown here is derived from an EMBL/GenBank/DDBJ whole genome shotgun (WGS) entry which is preliminary data.</text>
</comment>
<gene>
    <name evidence="2" type="ORF">ACFOD6_19310</name>
</gene>
<dbReference type="CDD" id="cd00093">
    <property type="entry name" value="HTH_XRE"/>
    <property type="match status" value="1"/>
</dbReference>
<evidence type="ECO:0000259" key="1">
    <source>
        <dbReference type="PROSITE" id="PS50943"/>
    </source>
</evidence>
<dbReference type="InterPro" id="IPR001387">
    <property type="entry name" value="Cro/C1-type_HTH"/>
</dbReference>
<organism evidence="2 3">
    <name type="scientific">Tabrizicola soli</name>
    <dbReference type="NCBI Taxonomy" id="2185115"/>
    <lineage>
        <taxon>Bacteria</taxon>
        <taxon>Pseudomonadati</taxon>
        <taxon>Pseudomonadota</taxon>
        <taxon>Alphaproteobacteria</taxon>
        <taxon>Rhodobacterales</taxon>
        <taxon>Paracoccaceae</taxon>
        <taxon>Tabrizicola</taxon>
    </lineage>
</organism>
<sequence length="49" mass="5548">MIREWRCLTRAKLARRADLHRVQLQDIETGKSRGSVDTLTAIAVARDVA</sequence>
<feature type="domain" description="HTH cro/C1-type" evidence="1">
    <location>
        <begin position="8"/>
        <end position="43"/>
    </location>
</feature>
<dbReference type="Proteomes" id="UP001595445">
    <property type="component" value="Unassembled WGS sequence"/>
</dbReference>
<reference evidence="3" key="1">
    <citation type="journal article" date="2019" name="Int. J. Syst. Evol. Microbiol.">
        <title>The Global Catalogue of Microorganisms (GCM) 10K type strain sequencing project: providing services to taxonomists for standard genome sequencing and annotation.</title>
        <authorList>
            <consortium name="The Broad Institute Genomics Platform"/>
            <consortium name="The Broad Institute Genome Sequencing Center for Infectious Disease"/>
            <person name="Wu L."/>
            <person name="Ma J."/>
        </authorList>
    </citation>
    <scope>NUCLEOTIDE SEQUENCE [LARGE SCALE GENOMIC DNA]</scope>
    <source>
        <strain evidence="3">KCTC 62102</strain>
    </source>
</reference>
<evidence type="ECO:0000313" key="3">
    <source>
        <dbReference type="Proteomes" id="UP001595445"/>
    </source>
</evidence>
<dbReference type="Gene3D" id="1.10.260.40">
    <property type="entry name" value="lambda repressor-like DNA-binding domains"/>
    <property type="match status" value="1"/>
</dbReference>